<dbReference type="InterPro" id="IPR012020">
    <property type="entry name" value="ABHD4"/>
</dbReference>
<dbReference type="InterPro" id="IPR050960">
    <property type="entry name" value="AB_hydrolase_4_sf"/>
</dbReference>
<name>K5D533_RHOBT</name>
<dbReference type="InterPro" id="IPR000073">
    <property type="entry name" value="AB_hydrolase_1"/>
</dbReference>
<comment type="similarity">
    <text evidence="1">Belongs to the AB hydrolase superfamily. AB hydrolase 4 family.</text>
</comment>
<dbReference type="Proteomes" id="UP000007993">
    <property type="component" value="Unassembled WGS sequence"/>
</dbReference>
<evidence type="ECO:0000256" key="4">
    <source>
        <dbReference type="PIRSR" id="PIRSR005211-1"/>
    </source>
</evidence>
<dbReference type="GO" id="GO:0047372">
    <property type="term" value="F:monoacylglycerol lipase activity"/>
    <property type="evidence" value="ECO:0007669"/>
    <property type="project" value="TreeGrafter"/>
</dbReference>
<proteinExistence type="inferred from homology"/>
<sequence length="345" mass="38282">MTFSVHRFEPPSFVPHRWRRGGHLQTLLAPRPTMSISEWQKLSSGVKSEKHRLPVSDNDTLILHDDTPESWLGTPRGSVLLLHGICGCHAADYMVRFKRRLLAIGIRVFRLDMRGCGESVAYCRGITHAGRSEDVLAAIERIADLTGDQAAPIGAVGTSLGGNQLLRAAGRIGAGLDARPSYWDRIGPILAIAPPIDLQACSDRMESWSLRFYNHYFITQLLRRAKSTLQMREELGSLLDGRAPKTLREFDRRITAPMAGFPCERTYYAETSAHSVVEQIDVPALIVTAADDPLVPVDSFVALRDRVHESTRVLTMPTGGHHGYTQSDGTAWTDELVAKLYDSAW</sequence>
<protein>
    <submittedName>
        <fullName evidence="6">Alpha/beta hydrolase fold protein</fullName>
    </submittedName>
</protein>
<evidence type="ECO:0000256" key="3">
    <source>
        <dbReference type="ARBA" id="ARBA00022801"/>
    </source>
</evidence>
<feature type="active site" description="Charge relay system" evidence="4">
    <location>
        <position position="321"/>
    </location>
</feature>
<evidence type="ECO:0000256" key="1">
    <source>
        <dbReference type="ARBA" id="ARBA00010884"/>
    </source>
</evidence>
<evidence type="ECO:0000313" key="7">
    <source>
        <dbReference type="Proteomes" id="UP000007993"/>
    </source>
</evidence>
<dbReference type="PRINTS" id="PR00111">
    <property type="entry name" value="ABHYDROLASE"/>
</dbReference>
<gene>
    <name evidence="6" type="ORF">RBSH_02897</name>
</gene>
<dbReference type="PATRIC" id="fig|993517.3.peg.3140"/>
<dbReference type="InterPro" id="IPR000952">
    <property type="entry name" value="AB_hydrolase_4_CS"/>
</dbReference>
<organism evidence="6 7">
    <name type="scientific">Rhodopirellula baltica SH28</name>
    <dbReference type="NCBI Taxonomy" id="993517"/>
    <lineage>
        <taxon>Bacteria</taxon>
        <taxon>Pseudomonadati</taxon>
        <taxon>Planctomycetota</taxon>
        <taxon>Planctomycetia</taxon>
        <taxon>Pirellulales</taxon>
        <taxon>Pirellulaceae</taxon>
        <taxon>Rhodopirellula</taxon>
    </lineage>
</organism>
<dbReference type="InterPro" id="IPR029058">
    <property type="entry name" value="AB_hydrolase_fold"/>
</dbReference>
<keyword evidence="2" id="KW-0719">Serine esterase</keyword>
<evidence type="ECO:0000313" key="6">
    <source>
        <dbReference type="EMBL" id="EKK01767.1"/>
    </source>
</evidence>
<dbReference type="PANTHER" id="PTHR10794">
    <property type="entry name" value="ABHYDROLASE DOMAIN-CONTAINING PROTEIN"/>
    <property type="match status" value="1"/>
</dbReference>
<accession>K5D533</accession>
<feature type="active site" description="Charge relay system" evidence="4">
    <location>
        <position position="159"/>
    </location>
</feature>
<dbReference type="PROSITE" id="PS01133">
    <property type="entry name" value="UPF0017"/>
    <property type="match status" value="1"/>
</dbReference>
<dbReference type="PANTHER" id="PTHR10794:SF94">
    <property type="entry name" value="ESTERASE YHET-RELATED"/>
    <property type="match status" value="1"/>
</dbReference>
<dbReference type="AlphaFoldDB" id="K5D533"/>
<dbReference type="Pfam" id="PF00561">
    <property type="entry name" value="Abhydrolase_1"/>
    <property type="match status" value="1"/>
</dbReference>
<dbReference type="Gene3D" id="3.40.50.1820">
    <property type="entry name" value="alpha/beta hydrolase"/>
    <property type="match status" value="1"/>
</dbReference>
<comment type="caution">
    <text evidence="6">The sequence shown here is derived from an EMBL/GenBank/DDBJ whole genome shotgun (WGS) entry which is preliminary data.</text>
</comment>
<keyword evidence="3 6" id="KW-0378">Hydrolase</keyword>
<evidence type="ECO:0000256" key="2">
    <source>
        <dbReference type="ARBA" id="ARBA00022487"/>
    </source>
</evidence>
<dbReference type="SUPFAM" id="SSF53474">
    <property type="entry name" value="alpha/beta-Hydrolases"/>
    <property type="match status" value="1"/>
</dbReference>
<dbReference type="GO" id="GO:0034338">
    <property type="term" value="F:short-chain carboxylesterase activity"/>
    <property type="evidence" value="ECO:0007669"/>
    <property type="project" value="TreeGrafter"/>
</dbReference>
<dbReference type="RefSeq" id="WP_007332598.1">
    <property type="nucleotide sequence ID" value="NZ_AMCW01000082.1"/>
</dbReference>
<feature type="domain" description="AB hydrolase-1" evidence="5">
    <location>
        <begin position="78"/>
        <end position="324"/>
    </location>
</feature>
<dbReference type="EMBL" id="AMCW01000082">
    <property type="protein sequence ID" value="EKK01767.1"/>
    <property type="molecule type" value="Genomic_DNA"/>
</dbReference>
<reference evidence="6 7" key="1">
    <citation type="journal article" date="2013" name="Mar. Genomics">
        <title>Expression of sulfatases in Rhodopirellula baltica and the diversity of sulfatases in the genus Rhodopirellula.</title>
        <authorList>
            <person name="Wegner C.E."/>
            <person name="Richter-Heitmann T."/>
            <person name="Klindworth A."/>
            <person name="Klockow C."/>
            <person name="Richter M."/>
            <person name="Achstetter T."/>
            <person name="Glockner F.O."/>
            <person name="Harder J."/>
        </authorList>
    </citation>
    <scope>NUCLEOTIDE SEQUENCE [LARGE SCALE GENOMIC DNA]</scope>
    <source>
        <strain evidence="6 7">SH28</strain>
    </source>
</reference>
<evidence type="ECO:0000259" key="5">
    <source>
        <dbReference type="Pfam" id="PF00561"/>
    </source>
</evidence>
<dbReference type="PIRSF" id="PIRSF005211">
    <property type="entry name" value="Ab_hydro_YheT"/>
    <property type="match status" value="1"/>
</dbReference>
<feature type="active site" description="Charge relay system" evidence="4">
    <location>
        <position position="292"/>
    </location>
</feature>